<evidence type="ECO:0000313" key="3">
    <source>
        <dbReference type="EMBL" id="KYG69583.1"/>
    </source>
</evidence>
<keyword evidence="2" id="KW-0732">Signal</keyword>
<dbReference type="AlphaFoldDB" id="A0A161PRU5"/>
<dbReference type="PROSITE" id="PS51257">
    <property type="entry name" value="PROKAR_LIPOPROTEIN"/>
    <property type="match status" value="1"/>
</dbReference>
<evidence type="ECO:0008006" key="5">
    <source>
        <dbReference type="Google" id="ProtNLM"/>
    </source>
</evidence>
<dbReference type="Proteomes" id="UP000075799">
    <property type="component" value="Unassembled WGS sequence"/>
</dbReference>
<feature type="compositionally biased region" description="Basic and acidic residues" evidence="1">
    <location>
        <begin position="45"/>
        <end position="58"/>
    </location>
</feature>
<reference evidence="3 4" key="1">
    <citation type="submission" date="2016-03" db="EMBL/GenBank/DDBJ databases">
        <authorList>
            <person name="Ploux O."/>
        </authorList>
    </citation>
    <scope>NUCLEOTIDE SEQUENCE [LARGE SCALE GENOMIC DNA]</scope>
    <source>
        <strain evidence="3 4">EC13</strain>
    </source>
</reference>
<proteinExistence type="predicted"/>
<organism evidence="3 4">
    <name type="scientific">Bdellovibrio bacteriovorus</name>
    <dbReference type="NCBI Taxonomy" id="959"/>
    <lineage>
        <taxon>Bacteria</taxon>
        <taxon>Pseudomonadati</taxon>
        <taxon>Bdellovibrionota</taxon>
        <taxon>Bdellovibrionia</taxon>
        <taxon>Bdellovibrionales</taxon>
        <taxon>Pseudobdellovibrionaceae</taxon>
        <taxon>Bdellovibrio</taxon>
    </lineage>
</organism>
<evidence type="ECO:0000313" key="4">
    <source>
        <dbReference type="Proteomes" id="UP000075799"/>
    </source>
</evidence>
<feature type="region of interest" description="Disordered" evidence="1">
    <location>
        <begin position="24"/>
        <end position="64"/>
    </location>
</feature>
<feature type="compositionally biased region" description="Polar residues" evidence="1">
    <location>
        <begin position="24"/>
        <end position="44"/>
    </location>
</feature>
<accession>A0A161PRU5</accession>
<evidence type="ECO:0000256" key="1">
    <source>
        <dbReference type="SAM" id="MobiDB-lite"/>
    </source>
</evidence>
<dbReference type="RefSeq" id="WP_063206473.1">
    <property type="nucleotide sequence ID" value="NZ_LUKD01000001.1"/>
</dbReference>
<gene>
    <name evidence="3" type="ORF">AZI87_10455</name>
</gene>
<dbReference type="OrthoDB" id="5293890at2"/>
<name>A0A161PRU5_BDEBC</name>
<evidence type="ECO:0000256" key="2">
    <source>
        <dbReference type="SAM" id="SignalP"/>
    </source>
</evidence>
<comment type="caution">
    <text evidence="3">The sequence shown here is derived from an EMBL/GenBank/DDBJ whole genome shotgun (WGS) entry which is preliminary data.</text>
</comment>
<protein>
    <recommendedName>
        <fullName evidence="5">Lipoprotein</fullName>
    </recommendedName>
</protein>
<feature type="signal peptide" evidence="2">
    <location>
        <begin position="1"/>
        <end position="19"/>
    </location>
</feature>
<sequence>MKSVLLLIPVVLLSGCANFQRSTGSGYGDSTTQYSDSRSDNSNYLDRDTRKTAYEMGKDPTSLTSRDIEDIRNRQKVRELERSLGSKKEREQYSKILPWLKNDEEKIQFLSIPSIEGRQQWINRNEIWSRSQAPQQEMRDLVETQDIAVGMPQEYVRRSWGEPLAVEVSGNPIYKNERWKYQRHVSTSSGFRQETRFVYFEGGRVVGWETE</sequence>
<dbReference type="EMBL" id="LUKD01000001">
    <property type="protein sequence ID" value="KYG69583.1"/>
    <property type="molecule type" value="Genomic_DNA"/>
</dbReference>
<feature type="chain" id="PRO_5007824780" description="Lipoprotein" evidence="2">
    <location>
        <begin position="20"/>
        <end position="211"/>
    </location>
</feature>